<dbReference type="Proteomes" id="UP000507470">
    <property type="component" value="Unassembled WGS sequence"/>
</dbReference>
<feature type="zinc finger region" description="C3H1-type" evidence="1">
    <location>
        <begin position="155"/>
        <end position="184"/>
    </location>
</feature>
<feature type="domain" description="C3H1-type" evidence="3">
    <location>
        <begin position="155"/>
        <end position="184"/>
    </location>
</feature>
<organism evidence="4 5">
    <name type="scientific">Mytilus coruscus</name>
    <name type="common">Sea mussel</name>
    <dbReference type="NCBI Taxonomy" id="42192"/>
    <lineage>
        <taxon>Eukaryota</taxon>
        <taxon>Metazoa</taxon>
        <taxon>Spiralia</taxon>
        <taxon>Lophotrochozoa</taxon>
        <taxon>Mollusca</taxon>
        <taxon>Bivalvia</taxon>
        <taxon>Autobranchia</taxon>
        <taxon>Pteriomorphia</taxon>
        <taxon>Mytilida</taxon>
        <taxon>Mytiloidea</taxon>
        <taxon>Mytilidae</taxon>
        <taxon>Mytilinae</taxon>
        <taxon>Mytilus</taxon>
    </lineage>
</organism>
<accession>A0A6J8D0S8</accession>
<dbReference type="EMBL" id="CACVKT020006392">
    <property type="protein sequence ID" value="CAC5401237.1"/>
    <property type="molecule type" value="Genomic_DNA"/>
</dbReference>
<evidence type="ECO:0000313" key="4">
    <source>
        <dbReference type="EMBL" id="CAC5401237.1"/>
    </source>
</evidence>
<dbReference type="InterPro" id="IPR000571">
    <property type="entry name" value="Znf_CCCH"/>
</dbReference>
<sequence>MGTGSSKTKLKEEFCETKRRIHYNMVTEQSTTGRDNHTEKLSTIRNQTPKIQTAHDEKESKHKKQRRKKNKNVLNAIAQKPNGTDIDNIESVSANEILKFVVTTFENGCTFEDFVLQCDLFPSSVDIPRWLEKHTMQFHIFKNSEKIEYILPYVKTAGVCSHYNNRQYPGQCNYVNCRFLHVCRRFVRHVYCNFKGCRLAHDFTNQHNSRLLVRFGLENFSENQIKMVLNNHFPSICKDYNFNERCKVGTKKCVNLHLCGSYKFGKCEEPCKYKRTHKLNKDHNKWVLRAFEMRSWPEEKILKSIYVPPKRAPSYSNNDERDLDHNKNIDDDDVYKGSDFIDLDENFVPPKADSSDSNSDEDES</sequence>
<proteinExistence type="predicted"/>
<evidence type="ECO:0000259" key="3">
    <source>
        <dbReference type="PROSITE" id="PS50103"/>
    </source>
</evidence>
<feature type="compositionally biased region" description="Basic residues" evidence="2">
    <location>
        <begin position="61"/>
        <end position="70"/>
    </location>
</feature>
<evidence type="ECO:0000313" key="5">
    <source>
        <dbReference type="Proteomes" id="UP000507470"/>
    </source>
</evidence>
<keyword evidence="5" id="KW-1185">Reference proteome</keyword>
<evidence type="ECO:0000256" key="1">
    <source>
        <dbReference type="PROSITE-ProRule" id="PRU00723"/>
    </source>
</evidence>
<keyword evidence="1" id="KW-0862">Zinc</keyword>
<dbReference type="GO" id="GO:0008270">
    <property type="term" value="F:zinc ion binding"/>
    <property type="evidence" value="ECO:0007669"/>
    <property type="project" value="UniProtKB-KW"/>
</dbReference>
<protein>
    <recommendedName>
        <fullName evidence="3">C3H1-type domain-containing protein</fullName>
    </recommendedName>
</protein>
<evidence type="ECO:0000256" key="2">
    <source>
        <dbReference type="SAM" id="MobiDB-lite"/>
    </source>
</evidence>
<feature type="compositionally biased region" description="Basic and acidic residues" evidence="2">
    <location>
        <begin position="318"/>
        <end position="329"/>
    </location>
</feature>
<reference evidence="4 5" key="1">
    <citation type="submission" date="2020-06" db="EMBL/GenBank/DDBJ databases">
        <authorList>
            <person name="Li R."/>
            <person name="Bekaert M."/>
        </authorList>
    </citation>
    <scope>NUCLEOTIDE SEQUENCE [LARGE SCALE GENOMIC DNA]</scope>
    <source>
        <strain evidence="5">wild</strain>
    </source>
</reference>
<dbReference type="OrthoDB" id="6085068at2759"/>
<keyword evidence="1" id="KW-0479">Metal-binding</keyword>
<feature type="region of interest" description="Disordered" evidence="2">
    <location>
        <begin position="25"/>
        <end position="70"/>
    </location>
</feature>
<gene>
    <name evidence="4" type="ORF">MCOR_35339</name>
</gene>
<feature type="region of interest" description="Disordered" evidence="2">
    <location>
        <begin position="313"/>
        <end position="364"/>
    </location>
</feature>
<keyword evidence="1" id="KW-0863">Zinc-finger</keyword>
<dbReference type="PROSITE" id="PS50103">
    <property type="entry name" value="ZF_C3H1"/>
    <property type="match status" value="1"/>
</dbReference>
<name>A0A6J8D0S8_MYTCO</name>
<dbReference type="AlphaFoldDB" id="A0A6J8D0S8"/>